<proteinExistence type="predicted"/>
<evidence type="ECO:0000313" key="4">
    <source>
        <dbReference type="Proteomes" id="UP000463470"/>
    </source>
</evidence>
<evidence type="ECO:0000256" key="1">
    <source>
        <dbReference type="SAM" id="MobiDB-lite"/>
    </source>
</evidence>
<evidence type="ECO:0000259" key="2">
    <source>
        <dbReference type="Pfam" id="PF16244"/>
    </source>
</evidence>
<reference evidence="3 4" key="1">
    <citation type="submission" date="2020-01" db="EMBL/GenBank/DDBJ databases">
        <title>Whole-genome sequence of Heliobacterium undosum DSM 13378.</title>
        <authorList>
            <person name="Kyndt J.A."/>
            <person name="Meyer T.E."/>
        </authorList>
    </citation>
    <scope>NUCLEOTIDE SEQUENCE [LARGE SCALE GENOMIC DNA]</scope>
    <source>
        <strain evidence="3 4">DSM 13378</strain>
    </source>
</reference>
<name>A0A845L7P7_9FIRM</name>
<protein>
    <recommendedName>
        <fullName evidence="2">YcdB/YcdC repeated domain-containing protein</fullName>
    </recommendedName>
</protein>
<dbReference type="OrthoDB" id="2473368at2"/>
<sequence>MLSDQQGNQTKAITDEEADKRAMQFFTSPERKEYLLQRTKIRPRPDWVDSSKLDPHPKPTYEYYFRHTKNGIPIEGCLDSVSVDAVTGQIVGYSTRGVKEAPLPEAKGIITPEKAKAEYIKHTPLQVT</sequence>
<dbReference type="AlphaFoldDB" id="A0A845L7P7"/>
<evidence type="ECO:0000313" key="3">
    <source>
        <dbReference type="EMBL" id="MZP31065.1"/>
    </source>
</evidence>
<accession>A0A845L7P7</accession>
<dbReference type="InterPro" id="IPR032599">
    <property type="entry name" value="YcdB/YcdC_rep_domain"/>
</dbReference>
<keyword evidence="4" id="KW-1185">Reference proteome</keyword>
<dbReference type="Proteomes" id="UP000463470">
    <property type="component" value="Unassembled WGS sequence"/>
</dbReference>
<gene>
    <name evidence="3" type="ORF">GTO91_15220</name>
</gene>
<dbReference type="EMBL" id="WXEY01000024">
    <property type="protein sequence ID" value="MZP31065.1"/>
    <property type="molecule type" value="Genomic_DNA"/>
</dbReference>
<organism evidence="3 4">
    <name type="scientific">Heliomicrobium undosum</name>
    <dbReference type="NCBI Taxonomy" id="121734"/>
    <lineage>
        <taxon>Bacteria</taxon>
        <taxon>Bacillati</taxon>
        <taxon>Bacillota</taxon>
        <taxon>Clostridia</taxon>
        <taxon>Eubacteriales</taxon>
        <taxon>Heliobacteriaceae</taxon>
        <taxon>Heliomicrobium</taxon>
    </lineage>
</organism>
<feature type="region of interest" description="Disordered" evidence="1">
    <location>
        <begin position="1"/>
        <end position="24"/>
    </location>
</feature>
<feature type="domain" description="YcdB/YcdC repeated" evidence="2">
    <location>
        <begin position="5"/>
        <end position="96"/>
    </location>
</feature>
<dbReference type="Pfam" id="PF16244">
    <property type="entry name" value="DUF4901"/>
    <property type="match status" value="1"/>
</dbReference>
<comment type="caution">
    <text evidence="3">The sequence shown here is derived from an EMBL/GenBank/DDBJ whole genome shotgun (WGS) entry which is preliminary data.</text>
</comment>
<feature type="compositionally biased region" description="Polar residues" evidence="1">
    <location>
        <begin position="1"/>
        <end position="12"/>
    </location>
</feature>